<evidence type="ECO:0000313" key="5">
    <source>
        <dbReference type="Proteomes" id="UP000320390"/>
    </source>
</evidence>
<evidence type="ECO:0000256" key="2">
    <source>
        <dbReference type="ARBA" id="ARBA00022803"/>
    </source>
</evidence>
<gene>
    <name evidence="4" type="ORF">Poly30_07960</name>
</gene>
<dbReference type="PROSITE" id="PS50005">
    <property type="entry name" value="TPR"/>
    <property type="match status" value="1"/>
</dbReference>
<dbReference type="PANTHER" id="PTHR44943:SF4">
    <property type="entry name" value="TPR REPEAT-CONTAINING PROTEIN MJ0798"/>
    <property type="match status" value="1"/>
</dbReference>
<reference evidence="4 5" key="1">
    <citation type="submission" date="2019-02" db="EMBL/GenBank/DDBJ databases">
        <title>Deep-cultivation of Planctomycetes and their phenomic and genomic characterization uncovers novel biology.</title>
        <authorList>
            <person name="Wiegand S."/>
            <person name="Jogler M."/>
            <person name="Boedeker C."/>
            <person name="Pinto D."/>
            <person name="Vollmers J."/>
            <person name="Rivas-Marin E."/>
            <person name="Kohn T."/>
            <person name="Peeters S.H."/>
            <person name="Heuer A."/>
            <person name="Rast P."/>
            <person name="Oberbeckmann S."/>
            <person name="Bunk B."/>
            <person name="Jeske O."/>
            <person name="Meyerdierks A."/>
            <person name="Storesund J.E."/>
            <person name="Kallscheuer N."/>
            <person name="Luecker S."/>
            <person name="Lage O.M."/>
            <person name="Pohl T."/>
            <person name="Merkel B.J."/>
            <person name="Hornburger P."/>
            <person name="Mueller R.-W."/>
            <person name="Bruemmer F."/>
            <person name="Labrenz M."/>
            <person name="Spormann A.M."/>
            <person name="Op den Camp H."/>
            <person name="Overmann J."/>
            <person name="Amann R."/>
            <person name="Jetten M.S.M."/>
            <person name="Mascher T."/>
            <person name="Medema M.H."/>
            <person name="Devos D.P."/>
            <person name="Kaster A.-K."/>
            <person name="Ovreas L."/>
            <person name="Rohde M."/>
            <person name="Galperin M.Y."/>
            <person name="Jogler C."/>
        </authorList>
    </citation>
    <scope>NUCLEOTIDE SEQUENCE [LARGE SCALE GENOMIC DNA]</scope>
    <source>
        <strain evidence="4 5">Poly30</strain>
    </source>
</reference>
<keyword evidence="2 3" id="KW-0802">TPR repeat</keyword>
<name>A0A518EMI5_9BACT</name>
<keyword evidence="5" id="KW-1185">Reference proteome</keyword>
<sequence length="138" mass="15651">MVYTGAAMTESIEERRQVPYLEGLSLFGKDRYEEALIKYDESIAIDPEWTDAYHGKAIALMHLERYDEAIEVGQKIVELDPKDPFAHTSLSMFYQRKGMIDEAEAEGAKARMLSWKEELRTNPDARPPGPAGSMPVIQ</sequence>
<evidence type="ECO:0000256" key="1">
    <source>
        <dbReference type="ARBA" id="ARBA00022737"/>
    </source>
</evidence>
<dbReference type="InterPro" id="IPR011990">
    <property type="entry name" value="TPR-like_helical_dom_sf"/>
</dbReference>
<dbReference type="SMART" id="SM00028">
    <property type="entry name" value="TPR"/>
    <property type="match status" value="2"/>
</dbReference>
<protein>
    <submittedName>
        <fullName evidence="4">Photosystem I assembly protein Ycf3</fullName>
    </submittedName>
</protein>
<dbReference type="Gene3D" id="1.25.40.10">
    <property type="entry name" value="Tetratricopeptide repeat domain"/>
    <property type="match status" value="1"/>
</dbReference>
<accession>A0A518EMI5</accession>
<evidence type="ECO:0000256" key="3">
    <source>
        <dbReference type="PROSITE-ProRule" id="PRU00339"/>
    </source>
</evidence>
<feature type="repeat" description="TPR" evidence="3">
    <location>
        <begin position="50"/>
        <end position="83"/>
    </location>
</feature>
<dbReference type="InterPro" id="IPR019734">
    <property type="entry name" value="TPR_rpt"/>
</dbReference>
<dbReference type="EMBL" id="CP036434">
    <property type="protein sequence ID" value="QDV05300.1"/>
    <property type="molecule type" value="Genomic_DNA"/>
</dbReference>
<dbReference type="Proteomes" id="UP000320390">
    <property type="component" value="Chromosome"/>
</dbReference>
<proteinExistence type="predicted"/>
<keyword evidence="1" id="KW-0677">Repeat</keyword>
<organism evidence="4 5">
    <name type="scientific">Saltatorellus ferox</name>
    <dbReference type="NCBI Taxonomy" id="2528018"/>
    <lineage>
        <taxon>Bacteria</taxon>
        <taxon>Pseudomonadati</taxon>
        <taxon>Planctomycetota</taxon>
        <taxon>Planctomycetia</taxon>
        <taxon>Planctomycetia incertae sedis</taxon>
        <taxon>Saltatorellus</taxon>
    </lineage>
</organism>
<dbReference type="AlphaFoldDB" id="A0A518EMI5"/>
<evidence type="ECO:0000313" key="4">
    <source>
        <dbReference type="EMBL" id="QDV05300.1"/>
    </source>
</evidence>
<dbReference type="Pfam" id="PF14559">
    <property type="entry name" value="TPR_19"/>
    <property type="match status" value="1"/>
</dbReference>
<dbReference type="SUPFAM" id="SSF48452">
    <property type="entry name" value="TPR-like"/>
    <property type="match status" value="1"/>
</dbReference>
<dbReference type="InterPro" id="IPR051685">
    <property type="entry name" value="Ycf3/AcsC/BcsC/TPR_MFPF"/>
</dbReference>
<dbReference type="PANTHER" id="PTHR44943">
    <property type="entry name" value="CELLULOSE SYNTHASE OPERON PROTEIN C"/>
    <property type="match status" value="1"/>
</dbReference>